<geneLocation type="plasmid" evidence="1">
    <name>pJUPA4295</name>
</geneLocation>
<dbReference type="AlphaFoldDB" id="A0A7I8E6B9"/>
<keyword evidence="1" id="KW-0614">Plasmid</keyword>
<evidence type="ECO:0000313" key="1">
    <source>
        <dbReference type="EMBL" id="BCL65598.1"/>
    </source>
</evidence>
<organism evidence="1">
    <name type="scientific">Pseudomonas aeruginosa</name>
    <dbReference type="NCBI Taxonomy" id="287"/>
    <lineage>
        <taxon>Bacteria</taxon>
        <taxon>Pseudomonadati</taxon>
        <taxon>Pseudomonadota</taxon>
        <taxon>Gammaproteobacteria</taxon>
        <taxon>Pseudomonadales</taxon>
        <taxon>Pseudomonadaceae</taxon>
        <taxon>Pseudomonas</taxon>
    </lineage>
</organism>
<reference evidence="1" key="1">
    <citation type="submission" date="2020-10" db="EMBL/GenBank/DDBJ databases">
        <title>Complete plasmid sequence of Pseudomonas aeruginosa ST1816 harboring blaVIMs.</title>
        <authorList>
            <person name="Hishinuma T."/>
            <person name="Tada T."/>
            <person name="Kirikae T."/>
        </authorList>
    </citation>
    <scope>NUCLEOTIDE SEQUENCE</scope>
    <source>
        <strain evidence="1">JUPA4295</strain>
        <plasmid evidence="1">pJUPA4295</plasmid>
    </source>
</reference>
<protein>
    <submittedName>
        <fullName evidence="1">Uncharacterized protein</fullName>
    </submittedName>
</protein>
<proteinExistence type="predicted"/>
<accession>A0A7I8E6B9</accession>
<dbReference type="RefSeq" id="WP_019727096.1">
    <property type="nucleotide sequence ID" value="NZ_CP089237.1"/>
</dbReference>
<dbReference type="EMBL" id="LC586269">
    <property type="protein sequence ID" value="BCL65598.1"/>
    <property type="molecule type" value="Genomic_DNA"/>
</dbReference>
<name>A0A7I8E6B9_PSEAI</name>
<sequence>MVIKQKKKRRLTPAVGVTIPQNVQDETNRLFVEAIDRDTFFGKVSMSKVITALLEIAVERAAAFDSSKVTDTESLKAELERMLQR</sequence>